<dbReference type="SUPFAM" id="SSF54631">
    <property type="entry name" value="CBS-domain pair"/>
    <property type="match status" value="1"/>
</dbReference>
<protein>
    <submittedName>
        <fullName evidence="4">Histidine kinase</fullName>
    </submittedName>
</protein>
<reference evidence="4 5" key="1">
    <citation type="submission" date="2018-05" db="EMBL/GenBank/DDBJ databases">
        <title>Complete Genome Sequences of Extremely Thermoacidophilic, Metal-Mobilizing Type-Strain Members of the Archaeal Family Sulfolobaceae: Acidianus brierleyi DSM-1651T, Acidianus sulfidivorans DSM-18786T, Metallosphaera hakonensis DSM-7519T, and Metallosphaera prunae DSM-10039T.</title>
        <authorList>
            <person name="Counts J.A."/>
            <person name="Kelly R.M."/>
        </authorList>
    </citation>
    <scope>NUCLEOTIDE SEQUENCE [LARGE SCALE GENOMIC DNA]</scope>
    <source>
        <strain evidence="4 5">DSM 1651</strain>
    </source>
</reference>
<dbReference type="AlphaFoldDB" id="A0A2U9III5"/>
<dbReference type="PANTHER" id="PTHR43080">
    <property type="entry name" value="CBS DOMAIN-CONTAINING PROTEIN CBSX3, MITOCHONDRIAL"/>
    <property type="match status" value="1"/>
</dbReference>
<dbReference type="InterPro" id="IPR051257">
    <property type="entry name" value="Diverse_CBS-Domain"/>
</dbReference>
<dbReference type="Pfam" id="PF00571">
    <property type="entry name" value="CBS"/>
    <property type="match status" value="2"/>
</dbReference>
<evidence type="ECO:0000259" key="3">
    <source>
        <dbReference type="PROSITE" id="PS51371"/>
    </source>
</evidence>
<dbReference type="EMBL" id="CP029289">
    <property type="protein sequence ID" value="AWR95830.1"/>
    <property type="molecule type" value="Genomic_DNA"/>
</dbReference>
<evidence type="ECO:0000313" key="5">
    <source>
        <dbReference type="Proteomes" id="UP000248044"/>
    </source>
</evidence>
<evidence type="ECO:0000256" key="2">
    <source>
        <dbReference type="PROSITE-ProRule" id="PRU00703"/>
    </source>
</evidence>
<dbReference type="CDD" id="cd09836">
    <property type="entry name" value="CBS_pair_arch"/>
    <property type="match status" value="1"/>
</dbReference>
<keyword evidence="5" id="KW-1185">Reference proteome</keyword>
<dbReference type="PANTHER" id="PTHR43080:SF2">
    <property type="entry name" value="CBS DOMAIN-CONTAINING PROTEIN"/>
    <property type="match status" value="1"/>
</dbReference>
<evidence type="ECO:0000313" key="4">
    <source>
        <dbReference type="EMBL" id="AWR95830.1"/>
    </source>
</evidence>
<dbReference type="Proteomes" id="UP000248044">
    <property type="component" value="Chromosome"/>
</dbReference>
<feature type="domain" description="CBS" evidence="3">
    <location>
        <begin position="9"/>
        <end position="64"/>
    </location>
</feature>
<dbReference type="KEGG" id="abri:DFR85_15825"/>
<dbReference type="InterPro" id="IPR046342">
    <property type="entry name" value="CBS_dom_sf"/>
</dbReference>
<dbReference type="PROSITE" id="PS51371">
    <property type="entry name" value="CBS"/>
    <property type="match status" value="2"/>
</dbReference>
<accession>A0A2U9III5</accession>
<sequence length="141" mass="15323">MTSKVKDLISRSPVTIEKGTSTLDAVKTMASLNMGSVIITDHGNVVGIITERDIIRALAKGLSINEPVEKLGTVGNLITVTEEDSIYVAAEKMSKHNIRHLIVLDTEGKFKGVISMRDMIRESHVLKALSSISEEEFVGSD</sequence>
<dbReference type="GeneID" id="36833655"/>
<gene>
    <name evidence="4" type="ORF">DFR85_15825</name>
</gene>
<keyword evidence="4" id="KW-0418">Kinase</keyword>
<organism evidence="4 5">
    <name type="scientific">Acidianus brierleyi</name>
    <dbReference type="NCBI Taxonomy" id="41673"/>
    <lineage>
        <taxon>Archaea</taxon>
        <taxon>Thermoproteota</taxon>
        <taxon>Thermoprotei</taxon>
        <taxon>Sulfolobales</taxon>
        <taxon>Sulfolobaceae</taxon>
        <taxon>Acidianus</taxon>
    </lineage>
</organism>
<dbReference type="Gene3D" id="3.10.580.10">
    <property type="entry name" value="CBS-domain"/>
    <property type="match status" value="1"/>
</dbReference>
<dbReference type="SMART" id="SM00116">
    <property type="entry name" value="CBS"/>
    <property type="match status" value="2"/>
</dbReference>
<keyword evidence="1 2" id="KW-0129">CBS domain</keyword>
<feature type="domain" description="CBS" evidence="3">
    <location>
        <begin position="71"/>
        <end position="131"/>
    </location>
</feature>
<dbReference type="RefSeq" id="WP_110271708.1">
    <property type="nucleotide sequence ID" value="NZ_CP029289.2"/>
</dbReference>
<keyword evidence="4" id="KW-0808">Transferase</keyword>
<dbReference type="InterPro" id="IPR000644">
    <property type="entry name" value="CBS_dom"/>
</dbReference>
<name>A0A2U9III5_9CREN</name>
<proteinExistence type="predicted"/>
<dbReference type="GO" id="GO:0016301">
    <property type="term" value="F:kinase activity"/>
    <property type="evidence" value="ECO:0007669"/>
    <property type="project" value="UniProtKB-KW"/>
</dbReference>
<dbReference type="OrthoDB" id="43333at2157"/>
<evidence type="ECO:0000256" key="1">
    <source>
        <dbReference type="ARBA" id="ARBA00023122"/>
    </source>
</evidence>